<name>A0A1I1UX84_9BURK</name>
<dbReference type="PANTHER" id="PTHR24637">
    <property type="entry name" value="COLLAGEN"/>
    <property type="match status" value="1"/>
</dbReference>
<dbReference type="Proteomes" id="UP000199517">
    <property type="component" value="Unassembled WGS sequence"/>
</dbReference>
<protein>
    <submittedName>
        <fullName evidence="4">Collagen triple helix repeat-containing protein</fullName>
    </submittedName>
</protein>
<keyword evidence="2" id="KW-0732">Signal</keyword>
<evidence type="ECO:0000313" key="5">
    <source>
        <dbReference type="Proteomes" id="UP000199517"/>
    </source>
</evidence>
<keyword evidence="5" id="KW-1185">Reference proteome</keyword>
<feature type="signal peptide" evidence="2">
    <location>
        <begin position="1"/>
        <end position="32"/>
    </location>
</feature>
<proteinExistence type="predicted"/>
<dbReference type="InterPro" id="IPR008160">
    <property type="entry name" value="Collagen"/>
</dbReference>
<dbReference type="STRING" id="32040.SAMN04489710_105355"/>
<dbReference type="Pfam" id="PF01391">
    <property type="entry name" value="Collagen"/>
    <property type="match status" value="1"/>
</dbReference>
<dbReference type="EMBL" id="FOMQ01000005">
    <property type="protein sequence ID" value="SFD75239.1"/>
    <property type="molecule type" value="Genomic_DNA"/>
</dbReference>
<gene>
    <name evidence="4" type="ORF">SAMN04489710_105355</name>
</gene>
<dbReference type="InterPro" id="IPR008983">
    <property type="entry name" value="Tumour_necrosis_fac-like_dom"/>
</dbReference>
<dbReference type="InterPro" id="IPR041415">
    <property type="entry name" value="BclA_C"/>
</dbReference>
<feature type="region of interest" description="Disordered" evidence="1">
    <location>
        <begin position="111"/>
        <end position="161"/>
    </location>
</feature>
<dbReference type="PANTHER" id="PTHR24637:SF422">
    <property type="entry name" value="COLLAGEN IV NC1 DOMAIN-CONTAINING PROTEIN"/>
    <property type="match status" value="1"/>
</dbReference>
<evidence type="ECO:0000259" key="3">
    <source>
        <dbReference type="Pfam" id="PF18573"/>
    </source>
</evidence>
<accession>A0A1I1UX84</accession>
<feature type="chain" id="PRO_5011704304" evidence="2">
    <location>
        <begin position="33"/>
        <end position="326"/>
    </location>
</feature>
<keyword evidence="4" id="KW-0176">Collagen</keyword>
<evidence type="ECO:0000256" key="1">
    <source>
        <dbReference type="SAM" id="MobiDB-lite"/>
    </source>
</evidence>
<feature type="domain" description="BclA C-terminal" evidence="3">
    <location>
        <begin position="198"/>
        <end position="324"/>
    </location>
</feature>
<feature type="compositionally biased region" description="Low complexity" evidence="1">
    <location>
        <begin position="111"/>
        <end position="141"/>
    </location>
</feature>
<dbReference type="Gene3D" id="2.60.120.40">
    <property type="match status" value="1"/>
</dbReference>
<dbReference type="RefSeq" id="WP_092951797.1">
    <property type="nucleotide sequence ID" value="NZ_FOMQ01000005.1"/>
</dbReference>
<organism evidence="4 5">
    <name type="scientific">Paracidovorax konjaci</name>
    <dbReference type="NCBI Taxonomy" id="32040"/>
    <lineage>
        <taxon>Bacteria</taxon>
        <taxon>Pseudomonadati</taxon>
        <taxon>Pseudomonadota</taxon>
        <taxon>Betaproteobacteria</taxon>
        <taxon>Burkholderiales</taxon>
        <taxon>Comamonadaceae</taxon>
        <taxon>Paracidovorax</taxon>
    </lineage>
</organism>
<evidence type="ECO:0000256" key="2">
    <source>
        <dbReference type="SAM" id="SignalP"/>
    </source>
</evidence>
<sequence>MPLLPLVPRQRRHRLATLAASTAVLAASAVHAADVSITLPPGGGFTVRGSGAEERLRVQGNGTVLLPALPAAPQQGQLACFDGASGQLGSCSPAATSALAGPTGATGANGATGAAGPTGATGPAGATGATGPAGATGATGPQGSVGLQGPPGATGLTGAIGPTGATGVTGAAGSTGATGATGVTGPAGAGGAVSAVSMAAHNTAGANIAVLLGGTNVPLPQAQNLGGGFVSNGSNDVFTVPTTGRYRVKYQVRTTASTLASARVLINGASYPALSEVPSMSTNRYTSETIVTLIAGSTLQLQLYGMLGSVTLDGGAGATMIAEQMD</sequence>
<feature type="compositionally biased region" description="Low complexity" evidence="1">
    <location>
        <begin position="150"/>
        <end position="161"/>
    </location>
</feature>
<dbReference type="Pfam" id="PF18573">
    <property type="entry name" value="BclA_C"/>
    <property type="match status" value="1"/>
</dbReference>
<dbReference type="AlphaFoldDB" id="A0A1I1UX84"/>
<evidence type="ECO:0000313" key="4">
    <source>
        <dbReference type="EMBL" id="SFD75239.1"/>
    </source>
</evidence>
<reference evidence="5" key="1">
    <citation type="submission" date="2016-10" db="EMBL/GenBank/DDBJ databases">
        <authorList>
            <person name="Varghese N."/>
            <person name="Submissions S."/>
        </authorList>
    </citation>
    <scope>NUCLEOTIDE SEQUENCE [LARGE SCALE GENOMIC DNA]</scope>
    <source>
        <strain evidence="5">DSM 7481</strain>
    </source>
</reference>